<feature type="region of interest" description="Disordered" evidence="1">
    <location>
        <begin position="1"/>
        <end position="36"/>
    </location>
</feature>
<gene>
    <name evidence="2" type="ORF">OJ1294_G06.35</name>
    <name evidence="3" type="ORF">P0643D11.10</name>
</gene>
<reference evidence="2" key="1">
    <citation type="submission" date="2002-04" db="EMBL/GenBank/DDBJ databases">
        <title>Oryza sativa nipponbare(GA3) genomic DNA, chromosome 9, BAC clone:OJ1294_G06.</title>
        <authorList>
            <person name="Sasaki T."/>
            <person name="Matsumoto T."/>
            <person name="Hattori M."/>
            <person name="Sakaki Y."/>
            <person name="Katayose Y."/>
        </authorList>
    </citation>
    <scope>NUCLEOTIDE SEQUENCE</scope>
</reference>
<feature type="compositionally biased region" description="Basic residues" evidence="1">
    <location>
        <begin position="108"/>
        <end position="117"/>
    </location>
</feature>
<feature type="region of interest" description="Disordered" evidence="1">
    <location>
        <begin position="99"/>
        <end position="120"/>
    </location>
</feature>
<protein>
    <submittedName>
        <fullName evidence="3">Uncharacterized protein</fullName>
    </submittedName>
</protein>
<sequence length="149" mass="15892">MAAGAAARGAARRRRWAAGAAAREAARRRRLRQKRPAADAVAEWCELAAASVLAGRNGEPSCADVDGEDDSMASCKGESRGANPVGASAVEVEATLAKQENHSCPQKTKNRIPRKEHRSSVLVTREKLDGRHNLFACKSGELEAADTEE</sequence>
<evidence type="ECO:0000313" key="3">
    <source>
        <dbReference type="EMBL" id="BAD28532.1"/>
    </source>
</evidence>
<proteinExistence type="predicted"/>
<dbReference type="Proteomes" id="UP000000763">
    <property type="component" value="Chromosome 9"/>
</dbReference>
<dbReference type="AlphaFoldDB" id="Q6ES38"/>
<name>Q6ES38_ORYSJ</name>
<evidence type="ECO:0000256" key="1">
    <source>
        <dbReference type="SAM" id="MobiDB-lite"/>
    </source>
</evidence>
<evidence type="ECO:0000313" key="2">
    <source>
        <dbReference type="EMBL" id="BAD28377.1"/>
    </source>
</evidence>
<organism evidence="3 4">
    <name type="scientific">Oryza sativa subsp. japonica</name>
    <name type="common">Rice</name>
    <dbReference type="NCBI Taxonomy" id="39947"/>
    <lineage>
        <taxon>Eukaryota</taxon>
        <taxon>Viridiplantae</taxon>
        <taxon>Streptophyta</taxon>
        <taxon>Embryophyta</taxon>
        <taxon>Tracheophyta</taxon>
        <taxon>Spermatophyta</taxon>
        <taxon>Magnoliopsida</taxon>
        <taxon>Liliopsida</taxon>
        <taxon>Poales</taxon>
        <taxon>Poaceae</taxon>
        <taxon>BOP clade</taxon>
        <taxon>Oryzoideae</taxon>
        <taxon>Oryzeae</taxon>
        <taxon>Oryzinae</taxon>
        <taxon>Oryza</taxon>
        <taxon>Oryza sativa</taxon>
    </lineage>
</organism>
<feature type="region of interest" description="Disordered" evidence="1">
    <location>
        <begin position="58"/>
        <end position="86"/>
    </location>
</feature>
<accession>Q6ES38</accession>
<dbReference type="EMBL" id="AP005397">
    <property type="protein sequence ID" value="BAD28532.1"/>
    <property type="molecule type" value="Genomic_DNA"/>
</dbReference>
<feature type="compositionally biased region" description="Basic residues" evidence="1">
    <location>
        <begin position="26"/>
        <end position="35"/>
    </location>
</feature>
<dbReference type="EMBL" id="AP005093">
    <property type="protein sequence ID" value="BAD28377.1"/>
    <property type="molecule type" value="Genomic_DNA"/>
</dbReference>
<reference evidence="4" key="4">
    <citation type="journal article" date="2008" name="Nucleic Acids Res.">
        <title>The rice annotation project database (RAP-DB): 2008 update.</title>
        <authorList>
            <consortium name="The rice annotation project (RAP)"/>
        </authorList>
    </citation>
    <scope>GENOME REANNOTATION</scope>
    <source>
        <strain evidence="4">cv. Nipponbare</strain>
    </source>
</reference>
<reference evidence="4" key="3">
    <citation type="journal article" date="2005" name="Nature">
        <title>The map-based sequence of the rice genome.</title>
        <authorList>
            <consortium name="International rice genome sequencing project (IRGSP)"/>
            <person name="Matsumoto T."/>
            <person name="Wu J."/>
            <person name="Kanamori H."/>
            <person name="Katayose Y."/>
            <person name="Fujisawa M."/>
            <person name="Namiki N."/>
            <person name="Mizuno H."/>
            <person name="Yamamoto K."/>
            <person name="Antonio B.A."/>
            <person name="Baba T."/>
            <person name="Sakata K."/>
            <person name="Nagamura Y."/>
            <person name="Aoki H."/>
            <person name="Arikawa K."/>
            <person name="Arita K."/>
            <person name="Bito T."/>
            <person name="Chiden Y."/>
            <person name="Fujitsuka N."/>
            <person name="Fukunaka R."/>
            <person name="Hamada M."/>
            <person name="Harada C."/>
            <person name="Hayashi A."/>
            <person name="Hijishita S."/>
            <person name="Honda M."/>
            <person name="Hosokawa S."/>
            <person name="Ichikawa Y."/>
            <person name="Idonuma A."/>
            <person name="Iijima M."/>
            <person name="Ikeda M."/>
            <person name="Ikeno M."/>
            <person name="Ito K."/>
            <person name="Ito S."/>
            <person name="Ito T."/>
            <person name="Ito Y."/>
            <person name="Ito Y."/>
            <person name="Iwabuchi A."/>
            <person name="Kamiya K."/>
            <person name="Karasawa W."/>
            <person name="Kurita K."/>
            <person name="Katagiri S."/>
            <person name="Kikuta A."/>
            <person name="Kobayashi H."/>
            <person name="Kobayashi N."/>
            <person name="Machita K."/>
            <person name="Maehara T."/>
            <person name="Masukawa M."/>
            <person name="Mizubayashi T."/>
            <person name="Mukai Y."/>
            <person name="Nagasaki H."/>
            <person name="Nagata Y."/>
            <person name="Naito S."/>
            <person name="Nakashima M."/>
            <person name="Nakama Y."/>
            <person name="Nakamichi Y."/>
            <person name="Nakamura M."/>
            <person name="Meguro A."/>
            <person name="Negishi M."/>
            <person name="Ohta I."/>
            <person name="Ohta T."/>
            <person name="Okamoto M."/>
            <person name="Ono N."/>
            <person name="Saji S."/>
            <person name="Sakaguchi M."/>
            <person name="Sakai K."/>
            <person name="Shibata M."/>
            <person name="Shimokawa T."/>
            <person name="Song J."/>
            <person name="Takazaki Y."/>
            <person name="Terasawa K."/>
            <person name="Tsugane M."/>
            <person name="Tsuji K."/>
            <person name="Ueda S."/>
            <person name="Waki K."/>
            <person name="Yamagata H."/>
            <person name="Yamamoto M."/>
            <person name="Yamamoto S."/>
            <person name="Yamane H."/>
            <person name="Yoshiki S."/>
            <person name="Yoshihara R."/>
            <person name="Yukawa K."/>
            <person name="Zhong H."/>
            <person name="Yano M."/>
            <person name="Yuan Q."/>
            <person name="Ouyang S."/>
            <person name="Liu J."/>
            <person name="Jones K.M."/>
            <person name="Gansberger K."/>
            <person name="Moffat K."/>
            <person name="Hill J."/>
            <person name="Bera J."/>
            <person name="Fadrosh D."/>
            <person name="Jin S."/>
            <person name="Johri S."/>
            <person name="Kim M."/>
            <person name="Overton L."/>
            <person name="Reardon M."/>
            <person name="Tsitrin T."/>
            <person name="Vuong H."/>
            <person name="Weaver B."/>
            <person name="Ciecko A."/>
            <person name="Tallon L."/>
            <person name="Jackson J."/>
            <person name="Pai G."/>
            <person name="Aken S.V."/>
            <person name="Utterback T."/>
            <person name="Reidmuller S."/>
            <person name="Feldblyum T."/>
            <person name="Hsiao J."/>
            <person name="Zismann V."/>
            <person name="Iobst S."/>
            <person name="de Vazeille A.R."/>
            <person name="Buell C.R."/>
            <person name="Ying K."/>
            <person name="Li Y."/>
            <person name="Lu T."/>
            <person name="Huang Y."/>
            <person name="Zhao Q."/>
            <person name="Feng Q."/>
            <person name="Zhang L."/>
            <person name="Zhu J."/>
            <person name="Weng Q."/>
            <person name="Mu J."/>
            <person name="Lu Y."/>
            <person name="Fan D."/>
            <person name="Liu Y."/>
            <person name="Guan J."/>
            <person name="Zhang Y."/>
            <person name="Yu S."/>
            <person name="Liu X."/>
            <person name="Zhang Y."/>
            <person name="Hong G."/>
            <person name="Han B."/>
            <person name="Choisne N."/>
            <person name="Demange N."/>
            <person name="Orjeda G."/>
            <person name="Samain S."/>
            <person name="Cattolico L."/>
            <person name="Pelletier E."/>
            <person name="Couloux A."/>
            <person name="Segurens B."/>
            <person name="Wincker P."/>
            <person name="D'Hont A."/>
            <person name="Scarpelli C."/>
            <person name="Weissenbach J."/>
            <person name="Salanoubat M."/>
            <person name="Quetier F."/>
            <person name="Yu Y."/>
            <person name="Kim H.R."/>
            <person name="Rambo T."/>
            <person name="Currie J."/>
            <person name="Collura K."/>
            <person name="Luo M."/>
            <person name="Yang T."/>
            <person name="Ammiraju J.S.S."/>
            <person name="Engler F."/>
            <person name="Soderlund C."/>
            <person name="Wing R.A."/>
            <person name="Palmer L.E."/>
            <person name="de la Bastide M."/>
            <person name="Spiegel L."/>
            <person name="Nascimento L."/>
            <person name="Zutavern T."/>
            <person name="O'Shaughnessy A."/>
            <person name="Dike S."/>
            <person name="Dedhia N."/>
            <person name="Preston R."/>
            <person name="Balija V."/>
            <person name="McCombie W.R."/>
            <person name="Chow T."/>
            <person name="Chen H."/>
            <person name="Chung M."/>
            <person name="Chen C."/>
            <person name="Shaw J."/>
            <person name="Wu H."/>
            <person name="Hsiao K."/>
            <person name="Chao Y."/>
            <person name="Chu M."/>
            <person name="Cheng C."/>
            <person name="Hour A."/>
            <person name="Lee P."/>
            <person name="Lin S."/>
            <person name="Lin Y."/>
            <person name="Liou J."/>
            <person name="Liu S."/>
            <person name="Hsing Y."/>
            <person name="Raghuvanshi S."/>
            <person name="Mohanty A."/>
            <person name="Bharti A.K."/>
            <person name="Gaur A."/>
            <person name="Gupta V."/>
            <person name="Kumar D."/>
            <person name="Ravi V."/>
            <person name="Vij S."/>
            <person name="Kapur A."/>
            <person name="Khurana P."/>
            <person name="Khurana P."/>
            <person name="Khurana J.P."/>
            <person name="Tyagi A.K."/>
            <person name="Gaikwad K."/>
            <person name="Singh A."/>
            <person name="Dalal V."/>
            <person name="Srivastava S."/>
            <person name="Dixit A."/>
            <person name="Pal A.K."/>
            <person name="Ghazi I.A."/>
            <person name="Yadav M."/>
            <person name="Pandit A."/>
            <person name="Bhargava A."/>
            <person name="Sureshbabu K."/>
            <person name="Batra K."/>
            <person name="Sharma T.R."/>
            <person name="Mohapatra T."/>
            <person name="Singh N.K."/>
            <person name="Messing J."/>
            <person name="Nelson A.B."/>
            <person name="Fuks G."/>
            <person name="Kavchok S."/>
            <person name="Keizer G."/>
            <person name="Linton E."/>
            <person name="Llaca V."/>
            <person name="Song R."/>
            <person name="Tanyolac B."/>
            <person name="Young S."/>
            <person name="Ho-Il K."/>
            <person name="Hahn J.H."/>
            <person name="Sangsakoo G."/>
            <person name="Vanavichit A."/>
            <person name="de Mattos Luiz.A.T."/>
            <person name="Zimmer P.D."/>
            <person name="Malone G."/>
            <person name="Dellagostin O."/>
            <person name="de Oliveira A.C."/>
            <person name="Bevan M."/>
            <person name="Bancroft I."/>
            <person name="Minx P."/>
            <person name="Cordum H."/>
            <person name="Wilson R."/>
            <person name="Cheng Z."/>
            <person name="Jin W."/>
            <person name="Jiang J."/>
            <person name="Leong S.A."/>
            <person name="Iwama H."/>
            <person name="Gojobori T."/>
            <person name="Itoh T."/>
            <person name="Niimura Y."/>
            <person name="Fujii Y."/>
            <person name="Habara T."/>
            <person name="Sakai H."/>
            <person name="Sato Y."/>
            <person name="Wilson G."/>
            <person name="Kumar K."/>
            <person name="McCouch S."/>
            <person name="Juretic N."/>
            <person name="Hoen D."/>
            <person name="Wright S."/>
            <person name="Bruskiewich R."/>
            <person name="Bureau T."/>
            <person name="Miyao A."/>
            <person name="Hirochika H."/>
            <person name="Nishikawa T."/>
            <person name="Kadowaki K."/>
            <person name="Sugiura M."/>
            <person name="Burr B."/>
            <person name="Sasaki T."/>
        </authorList>
    </citation>
    <scope>NUCLEOTIDE SEQUENCE [LARGE SCALE GENOMIC DNA]</scope>
    <source>
        <strain evidence="4">cv. Nipponbare</strain>
    </source>
</reference>
<reference evidence="3" key="2">
    <citation type="submission" date="2002-06" db="EMBL/GenBank/DDBJ databases">
        <title>Oryza sativa nipponbare(GA3) genomic DNA, chromosome 9, PAC clone:P0643D11.</title>
        <authorList>
            <person name="Sasaki T."/>
            <person name="Matsumoto T."/>
            <person name="Katayose Y."/>
        </authorList>
    </citation>
    <scope>NUCLEOTIDE SEQUENCE</scope>
</reference>
<evidence type="ECO:0000313" key="4">
    <source>
        <dbReference type="Proteomes" id="UP000000763"/>
    </source>
</evidence>